<dbReference type="Gene3D" id="3.30.300.30">
    <property type="match status" value="1"/>
</dbReference>
<dbReference type="InterPro" id="IPR000873">
    <property type="entry name" value="AMP-dep_synth/lig_dom"/>
</dbReference>
<dbReference type="Pfam" id="PF00501">
    <property type="entry name" value="AMP-binding"/>
    <property type="match status" value="1"/>
</dbReference>
<sequence>MTKSYPLLLPNEPIFHRLIENSRLVTGTIVHDPTCHVDAGYRQLLQDVLALRQCLYKKLPASAFDAKGVIVEDEPYIFILSPGNYEFIVAVFAVLACGGAVVPLAPGVLPAEAHYFANECRSSVILASSRCWEQSQKISQHLEAQGHPMTVVPISPAKRSPFSPVADFRIEVDESLLIAQSRPSLILYTSGTTGPPKAVVQLRPYFAHGYGTSPSDVFLTHRPPHWIGGLRSIIGLVLSGTKQEVIEPHEEVIWERLRKGGVTIMCCLIPLWCKLMKHYKEVLSYLTEAELQGYLKGIRGVRMARVGGAAPMPSLLRFWRETIGIHLEVSYGSTETGGPGMTTNASCDRNLEGSVGMPDSGVLVKLSKGDHGEILIKSSYLFAGYLGDERQTRAAFTPDGFYKTGDYGRRVRGQYIIEGRAAADFVRFHAYRVPILEVESKLLELPFVSEACIVSVPDERSAARVAAIVRFHQDFPGGNLHNIREALSDKLSQYKLPTALRVLQEGEEIPTTLTGKVMRRLVVERFFQLKDNYELPSEVELLDIQSQKQVGGNAKAWDWAGLQVDS</sequence>
<dbReference type="Proteomes" id="UP000326877">
    <property type="component" value="Unassembled WGS sequence"/>
</dbReference>
<gene>
    <name evidence="4" type="ORF">BDV23DRAFT_190022</name>
</gene>
<reference evidence="4" key="1">
    <citation type="submission" date="2019-04" db="EMBL/GenBank/DDBJ databases">
        <title>Friends and foes A comparative genomics studyof 23 Aspergillus species from section Flavi.</title>
        <authorList>
            <consortium name="DOE Joint Genome Institute"/>
            <person name="Kjaerbolling I."/>
            <person name="Vesth T."/>
            <person name="Frisvad J.C."/>
            <person name="Nybo J.L."/>
            <person name="Theobald S."/>
            <person name="Kildgaard S."/>
            <person name="Isbrandt T."/>
            <person name="Kuo A."/>
            <person name="Sato A."/>
            <person name="Lyhne E.K."/>
            <person name="Kogle M.E."/>
            <person name="Wiebenga A."/>
            <person name="Kun R.S."/>
            <person name="Lubbers R.J."/>
            <person name="Makela M.R."/>
            <person name="Barry K."/>
            <person name="Chovatia M."/>
            <person name="Clum A."/>
            <person name="Daum C."/>
            <person name="Haridas S."/>
            <person name="He G."/>
            <person name="LaButti K."/>
            <person name="Lipzen A."/>
            <person name="Mondo S."/>
            <person name="Riley R."/>
            <person name="Salamov A."/>
            <person name="Simmons B.A."/>
            <person name="Magnuson J.K."/>
            <person name="Henrissat B."/>
            <person name="Mortensen U.H."/>
            <person name="Larsen T.O."/>
            <person name="Devries R.P."/>
            <person name="Grigoriev I.V."/>
            <person name="Machida M."/>
            <person name="Baker S.E."/>
            <person name="Andersen M.R."/>
        </authorList>
    </citation>
    <scope>NUCLEOTIDE SEQUENCE [LARGE SCALE GENOMIC DNA]</scope>
    <source>
        <strain evidence="4">IBT 14317</strain>
    </source>
</reference>
<dbReference type="InterPro" id="IPR020845">
    <property type="entry name" value="AMP-binding_CS"/>
</dbReference>
<dbReference type="PANTHER" id="PTHR43201:SF8">
    <property type="entry name" value="ACYL-COA SYNTHETASE FAMILY MEMBER 3"/>
    <property type="match status" value="1"/>
</dbReference>
<evidence type="ECO:0000313" key="4">
    <source>
        <dbReference type="EMBL" id="KAE8394397.1"/>
    </source>
</evidence>
<dbReference type="InterPro" id="IPR025110">
    <property type="entry name" value="AMP-bd_C"/>
</dbReference>
<dbReference type="PROSITE" id="PS00455">
    <property type="entry name" value="AMP_BINDING"/>
    <property type="match status" value="1"/>
</dbReference>
<comment type="similarity">
    <text evidence="1">Belongs to the ATP-dependent AMP-binding enzyme family.</text>
</comment>
<dbReference type="InterPro" id="IPR045851">
    <property type="entry name" value="AMP-bd_C_sf"/>
</dbReference>
<dbReference type="OrthoDB" id="6614653at2759"/>
<feature type="domain" description="AMP-binding enzyme C-terminal" evidence="3">
    <location>
        <begin position="437"/>
        <end position="516"/>
    </location>
</feature>
<dbReference type="EMBL" id="ML735223">
    <property type="protein sequence ID" value="KAE8394397.1"/>
    <property type="molecule type" value="Genomic_DNA"/>
</dbReference>
<feature type="domain" description="AMP-dependent synthetase/ligase" evidence="2">
    <location>
        <begin position="61"/>
        <end position="386"/>
    </location>
</feature>
<dbReference type="AlphaFoldDB" id="A0A5N7CKP8"/>
<evidence type="ECO:0000259" key="2">
    <source>
        <dbReference type="Pfam" id="PF00501"/>
    </source>
</evidence>
<dbReference type="GO" id="GO:0031956">
    <property type="term" value="F:medium-chain fatty acid-CoA ligase activity"/>
    <property type="evidence" value="ECO:0007669"/>
    <property type="project" value="TreeGrafter"/>
</dbReference>
<dbReference type="Pfam" id="PF13193">
    <property type="entry name" value="AMP-binding_C"/>
    <property type="match status" value="1"/>
</dbReference>
<dbReference type="PANTHER" id="PTHR43201">
    <property type="entry name" value="ACYL-COA SYNTHETASE"/>
    <property type="match status" value="1"/>
</dbReference>
<dbReference type="CDD" id="cd04433">
    <property type="entry name" value="AFD_class_I"/>
    <property type="match status" value="1"/>
</dbReference>
<protein>
    <recommendedName>
        <fullName evidence="5">AMP-dependent synthetase/ligase domain-containing protein</fullName>
    </recommendedName>
</protein>
<proteinExistence type="inferred from homology"/>
<dbReference type="GO" id="GO:0006631">
    <property type="term" value="P:fatty acid metabolic process"/>
    <property type="evidence" value="ECO:0007669"/>
    <property type="project" value="TreeGrafter"/>
</dbReference>
<accession>A0A5N7CKP8</accession>
<organism evidence="4">
    <name type="scientific">Petromyces alliaceus</name>
    <name type="common">Aspergillus alliaceus</name>
    <dbReference type="NCBI Taxonomy" id="209559"/>
    <lineage>
        <taxon>Eukaryota</taxon>
        <taxon>Fungi</taxon>
        <taxon>Dikarya</taxon>
        <taxon>Ascomycota</taxon>
        <taxon>Pezizomycotina</taxon>
        <taxon>Eurotiomycetes</taxon>
        <taxon>Eurotiomycetidae</taxon>
        <taxon>Eurotiales</taxon>
        <taxon>Aspergillaceae</taxon>
        <taxon>Aspergillus</taxon>
        <taxon>Aspergillus subgen. Circumdati</taxon>
    </lineage>
</organism>
<evidence type="ECO:0000256" key="1">
    <source>
        <dbReference type="ARBA" id="ARBA00006432"/>
    </source>
</evidence>
<dbReference type="Gene3D" id="3.40.50.12780">
    <property type="entry name" value="N-terminal domain of ligase-like"/>
    <property type="match status" value="1"/>
</dbReference>
<dbReference type="InterPro" id="IPR042099">
    <property type="entry name" value="ANL_N_sf"/>
</dbReference>
<dbReference type="SUPFAM" id="SSF56801">
    <property type="entry name" value="Acetyl-CoA synthetase-like"/>
    <property type="match status" value="1"/>
</dbReference>
<evidence type="ECO:0000259" key="3">
    <source>
        <dbReference type="Pfam" id="PF13193"/>
    </source>
</evidence>
<name>A0A5N7CKP8_PETAA</name>
<evidence type="ECO:0008006" key="5">
    <source>
        <dbReference type="Google" id="ProtNLM"/>
    </source>
</evidence>